<evidence type="ECO:0008006" key="4">
    <source>
        <dbReference type="Google" id="ProtNLM"/>
    </source>
</evidence>
<dbReference type="OrthoDB" id="195620at2"/>
<sequence length="161" mass="18439">MKLLHAIALLCLSPLAAQAGEANITWRDFNDYRDVVPANESKAGYHKRVAAQLEKHLSKLMTEAPEGYQLNITFDDIDLAGDVRFNMHDIRVVKPIFFPRLKISYTLTDNNGAVVAQAQEKVLKDLSFMDRVRTGRDSEFYYDKRLLSTWYKEEIADKVKG</sequence>
<comment type="caution">
    <text evidence="2">The sequence shown here is derived from an EMBL/GenBank/DDBJ whole genome shotgun (WGS) entry which is preliminary data.</text>
</comment>
<accession>A0A0F4QQ32</accession>
<dbReference type="Proteomes" id="UP000033452">
    <property type="component" value="Unassembled WGS sequence"/>
</dbReference>
<dbReference type="RefSeq" id="WP_046004848.1">
    <property type="nucleotide sequence ID" value="NZ_JXYA01000020.1"/>
</dbReference>
<dbReference type="Pfam" id="PF11454">
    <property type="entry name" value="DUF3016"/>
    <property type="match status" value="1"/>
</dbReference>
<gene>
    <name evidence="2" type="ORF">TW77_10060</name>
</gene>
<dbReference type="InterPro" id="IPR021557">
    <property type="entry name" value="DUF3016"/>
</dbReference>
<evidence type="ECO:0000256" key="1">
    <source>
        <dbReference type="SAM" id="SignalP"/>
    </source>
</evidence>
<proteinExistence type="predicted"/>
<protein>
    <recommendedName>
        <fullName evidence="4">DUF3016 domain-containing protein</fullName>
    </recommendedName>
</protein>
<evidence type="ECO:0000313" key="2">
    <source>
        <dbReference type="EMBL" id="KJZ09365.1"/>
    </source>
</evidence>
<dbReference type="AlphaFoldDB" id="A0A0F4QQ32"/>
<dbReference type="PATRIC" id="fig|43658.5.peg.2134"/>
<keyword evidence="1" id="KW-0732">Signal</keyword>
<keyword evidence="3" id="KW-1185">Reference proteome</keyword>
<reference evidence="2 3" key="1">
    <citation type="journal article" date="2015" name="BMC Genomics">
        <title>Genome mining reveals unlocked bioactive potential of marine Gram-negative bacteria.</title>
        <authorList>
            <person name="Machado H."/>
            <person name="Sonnenschein E.C."/>
            <person name="Melchiorsen J."/>
            <person name="Gram L."/>
        </authorList>
    </citation>
    <scope>NUCLEOTIDE SEQUENCE [LARGE SCALE GENOMIC DNA]</scope>
    <source>
        <strain evidence="2 3">S2471</strain>
    </source>
</reference>
<organism evidence="2 3">
    <name type="scientific">Pseudoalteromonas rubra</name>
    <dbReference type="NCBI Taxonomy" id="43658"/>
    <lineage>
        <taxon>Bacteria</taxon>
        <taxon>Pseudomonadati</taxon>
        <taxon>Pseudomonadota</taxon>
        <taxon>Gammaproteobacteria</taxon>
        <taxon>Alteromonadales</taxon>
        <taxon>Pseudoalteromonadaceae</taxon>
        <taxon>Pseudoalteromonas</taxon>
    </lineage>
</organism>
<name>A0A0F4QQ32_9GAMM</name>
<feature type="chain" id="PRO_5002475659" description="DUF3016 domain-containing protein" evidence="1">
    <location>
        <begin position="20"/>
        <end position="161"/>
    </location>
</feature>
<evidence type="ECO:0000313" key="3">
    <source>
        <dbReference type="Proteomes" id="UP000033452"/>
    </source>
</evidence>
<dbReference type="EMBL" id="JXYA01000020">
    <property type="protein sequence ID" value="KJZ09365.1"/>
    <property type="molecule type" value="Genomic_DNA"/>
</dbReference>
<feature type="signal peptide" evidence="1">
    <location>
        <begin position="1"/>
        <end position="19"/>
    </location>
</feature>